<evidence type="ECO:0000259" key="1">
    <source>
        <dbReference type="PROSITE" id="PS50943"/>
    </source>
</evidence>
<dbReference type="Proteomes" id="UP000502831">
    <property type="component" value="Chromosome"/>
</dbReference>
<reference evidence="2 3" key="1">
    <citation type="journal article" date="2017" name="Environ. Sci. Technol.">
        <title>Organohalide Respiration with Chlorinated Ethenes under Low pH Conditions.</title>
        <authorList>
            <person name="Yang Y."/>
            <person name="Capiro N.L."/>
            <person name="Marcet T.F."/>
            <person name="Yan J."/>
            <person name="Pennell K.D."/>
            <person name="Loffler F.E."/>
        </authorList>
    </citation>
    <scope>NUCLEOTIDE SEQUENCE [LARGE SCALE GENOMIC DNA]</scope>
    <source>
        <strain evidence="2 3">ACSDCE</strain>
    </source>
</reference>
<dbReference type="InterPro" id="IPR001387">
    <property type="entry name" value="Cro/C1-type_HTH"/>
</dbReference>
<evidence type="ECO:0000313" key="3">
    <source>
        <dbReference type="Proteomes" id="UP000502831"/>
    </source>
</evidence>
<gene>
    <name evidence="2" type="ORF">FA584_02915</name>
</gene>
<accession>A0AA92FFB7</accession>
<dbReference type="PROSITE" id="PS50943">
    <property type="entry name" value="HTH_CROC1"/>
    <property type="match status" value="1"/>
</dbReference>
<sequence>MKNIEDVTTEVIDAFHLQIVRNVKKLREPKGYSQLALAQALGHKSVGLISQGELYLKKQHFNLEHLYKIAYILECDIKDLINTDTL</sequence>
<name>A0AA92FFB7_9BACT</name>
<dbReference type="AlphaFoldDB" id="A0AA92FFB7"/>
<dbReference type="SUPFAM" id="SSF47413">
    <property type="entry name" value="lambda repressor-like DNA-binding domains"/>
    <property type="match status" value="1"/>
</dbReference>
<dbReference type="Pfam" id="PF01381">
    <property type="entry name" value="HTH_3"/>
    <property type="match status" value="1"/>
</dbReference>
<feature type="domain" description="HTH cro/C1-type" evidence="1">
    <location>
        <begin position="23"/>
        <end position="80"/>
    </location>
</feature>
<dbReference type="RefSeq" id="WP_167749301.1">
    <property type="nucleotide sequence ID" value="NZ_CP039734.2"/>
</dbReference>
<dbReference type="CDD" id="cd00093">
    <property type="entry name" value="HTH_XRE"/>
    <property type="match status" value="1"/>
</dbReference>
<dbReference type="InterPro" id="IPR010982">
    <property type="entry name" value="Lambda_DNA-bd_dom_sf"/>
</dbReference>
<dbReference type="EMBL" id="CP039734">
    <property type="protein sequence ID" value="QIR75224.1"/>
    <property type="molecule type" value="Genomic_DNA"/>
</dbReference>
<dbReference type="Gene3D" id="1.10.260.40">
    <property type="entry name" value="lambda repressor-like DNA-binding domains"/>
    <property type="match status" value="1"/>
</dbReference>
<evidence type="ECO:0000313" key="2">
    <source>
        <dbReference type="EMBL" id="QIR75224.1"/>
    </source>
</evidence>
<organism evidence="2 3">
    <name type="scientific">Sulfurospirillum diekertiae</name>
    <dbReference type="NCBI Taxonomy" id="1854492"/>
    <lineage>
        <taxon>Bacteria</taxon>
        <taxon>Pseudomonadati</taxon>
        <taxon>Campylobacterota</taxon>
        <taxon>Epsilonproteobacteria</taxon>
        <taxon>Campylobacterales</taxon>
        <taxon>Sulfurospirillaceae</taxon>
        <taxon>Sulfurospirillum</taxon>
    </lineage>
</organism>
<dbReference type="GO" id="GO:0003677">
    <property type="term" value="F:DNA binding"/>
    <property type="evidence" value="ECO:0007669"/>
    <property type="project" value="InterPro"/>
</dbReference>
<protein>
    <submittedName>
        <fullName evidence="2">Helix-turn-helix transcriptional regulator</fullName>
    </submittedName>
</protein>
<proteinExistence type="predicted"/>